<proteinExistence type="inferred from homology"/>
<keyword evidence="4" id="KW-0067">ATP-binding</keyword>
<evidence type="ECO:0000256" key="1">
    <source>
        <dbReference type="ARBA" id="ARBA00006303"/>
    </source>
</evidence>
<dbReference type="GO" id="GO:0003676">
    <property type="term" value="F:nucleic acid binding"/>
    <property type="evidence" value="ECO:0007669"/>
    <property type="project" value="InterPro"/>
</dbReference>
<gene>
    <name evidence="8" type="ORF">C2E20_2252</name>
</gene>
<keyword evidence="5" id="KW-0648">Protein biosynthesis</keyword>
<evidence type="ECO:0000313" key="9">
    <source>
        <dbReference type="Proteomes" id="UP000239649"/>
    </source>
</evidence>
<dbReference type="CDD" id="cd00777">
    <property type="entry name" value="AspRS_core"/>
    <property type="match status" value="1"/>
</dbReference>
<dbReference type="InterPro" id="IPR004524">
    <property type="entry name" value="Asp-tRNA-ligase_1"/>
</dbReference>
<dbReference type="CDD" id="cd04317">
    <property type="entry name" value="EcAspRS_like_N"/>
    <property type="match status" value="1"/>
</dbReference>
<sequence>MKGAVGSARSMRTVFTAAAARPAGGSGGGVPRRLARPSSLRPLQAAAAVAADQESAAAGEEGVHTLAPTAGVLEPALTWPARSHGCGEVAESDVGAGVTVCGWVDRYRNLGGILFLDIRDHTGIVQVMVDPQQQPEVAAKAERLRSEWVVAVSGQLRVRQDPNPRLKTGTLEISPTDIKVLNAVTRKLPFFVSQSEADAEPPREELRLKHRVLDLRRPKMADNLRLRHRIVRAIRRFLEDDHGFLEVETPILTRSTPEGARDYLVPSRLQAGDWYALPQSPQLFKQMLMVSGFDRYYQIARCFRDEDLRADRQPEFTQLDMEMAWMDQDAILGLMEQMVAEVFKQTVGVDVSPPFQRLPYAEALGKYASDKPDLRFGLEMAEVTDAVRGCGFRVFAGAVADGGIVKGIRVPEGSSISNSRIKPKGDIANEAVAAGAAGLVYIRVKEGGAIEAAKPVMEGLSAEQRAALVASMQAQPGDLLLVAAGPVGTVNKALDRVRLYLGKDLGLIKEGQHSLLWVVDFPMFEWNEEEQRLEALHHPFTAPNTADLQSGDLGNARALAYDLVYNGVEIGGGSLRIYRRDIQQQVFSTIGLTEEEARGKFGYLMDAFELGAPPHGGIAFGLDRLAMLLAGVPSIRDVIAFPKTAAAQCALTGAPASVAPDQLTALHVAQLPGKKGEQQ</sequence>
<dbReference type="NCBIfam" id="TIGR00459">
    <property type="entry name" value="aspS_bact"/>
    <property type="match status" value="1"/>
</dbReference>
<keyword evidence="3" id="KW-0547">Nucleotide-binding</keyword>
<dbReference type="GO" id="GO:0004815">
    <property type="term" value="F:aspartate-tRNA ligase activity"/>
    <property type="evidence" value="ECO:0007669"/>
    <property type="project" value="TreeGrafter"/>
</dbReference>
<reference evidence="8 9" key="1">
    <citation type="journal article" date="2018" name="Plant J.">
        <title>Genome sequences of Chlorella sorokiniana UTEX 1602 and Micractinium conductrix SAG 241.80: implications to maltose excretion by a green alga.</title>
        <authorList>
            <person name="Arriola M.B."/>
            <person name="Velmurugan N."/>
            <person name="Zhang Y."/>
            <person name="Plunkett M.H."/>
            <person name="Hondzo H."/>
            <person name="Barney B.M."/>
        </authorList>
    </citation>
    <scope>NUCLEOTIDE SEQUENCE [LARGE SCALE GENOMIC DNA]</scope>
    <source>
        <strain evidence="8 9">SAG 241.80</strain>
    </source>
</reference>
<dbReference type="InterPro" id="IPR047090">
    <property type="entry name" value="AspRS_core"/>
</dbReference>
<keyword evidence="9" id="KW-1185">Reference proteome</keyword>
<dbReference type="InterPro" id="IPR045864">
    <property type="entry name" value="aa-tRNA-synth_II/BPL/LPL"/>
</dbReference>
<dbReference type="PROSITE" id="PS50862">
    <property type="entry name" value="AA_TRNA_LIGASE_II"/>
    <property type="match status" value="1"/>
</dbReference>
<evidence type="ECO:0000256" key="6">
    <source>
        <dbReference type="ARBA" id="ARBA00023146"/>
    </source>
</evidence>
<comment type="caution">
    <text evidence="8">The sequence shown here is derived from an EMBL/GenBank/DDBJ whole genome shotgun (WGS) entry which is preliminary data.</text>
</comment>
<dbReference type="GO" id="GO:0006422">
    <property type="term" value="P:aspartyl-tRNA aminoacylation"/>
    <property type="evidence" value="ECO:0007669"/>
    <property type="project" value="TreeGrafter"/>
</dbReference>
<organism evidence="8 9">
    <name type="scientific">Micractinium conductrix</name>
    <dbReference type="NCBI Taxonomy" id="554055"/>
    <lineage>
        <taxon>Eukaryota</taxon>
        <taxon>Viridiplantae</taxon>
        <taxon>Chlorophyta</taxon>
        <taxon>core chlorophytes</taxon>
        <taxon>Trebouxiophyceae</taxon>
        <taxon>Chlorellales</taxon>
        <taxon>Chlorellaceae</taxon>
        <taxon>Chlorella clade</taxon>
        <taxon>Micractinium</taxon>
    </lineage>
</organism>
<dbReference type="GO" id="GO:0005524">
    <property type="term" value="F:ATP binding"/>
    <property type="evidence" value="ECO:0007669"/>
    <property type="project" value="UniProtKB-KW"/>
</dbReference>
<dbReference type="InterPro" id="IPR006195">
    <property type="entry name" value="aa-tRNA-synth_II"/>
</dbReference>
<dbReference type="InterPro" id="IPR012340">
    <property type="entry name" value="NA-bd_OB-fold"/>
</dbReference>
<dbReference type="PRINTS" id="PR01042">
    <property type="entry name" value="TRNASYNTHASP"/>
</dbReference>
<evidence type="ECO:0000256" key="2">
    <source>
        <dbReference type="ARBA" id="ARBA00022598"/>
    </source>
</evidence>
<dbReference type="InterPro" id="IPR029351">
    <property type="entry name" value="GAD_dom"/>
</dbReference>
<dbReference type="PANTHER" id="PTHR22594">
    <property type="entry name" value="ASPARTYL/LYSYL-TRNA SYNTHETASE"/>
    <property type="match status" value="1"/>
</dbReference>
<dbReference type="Gene3D" id="2.40.50.140">
    <property type="entry name" value="Nucleic acid-binding proteins"/>
    <property type="match status" value="1"/>
</dbReference>
<dbReference type="GO" id="GO:0005739">
    <property type="term" value="C:mitochondrion"/>
    <property type="evidence" value="ECO:0007669"/>
    <property type="project" value="TreeGrafter"/>
</dbReference>
<dbReference type="STRING" id="554055.A0A2P6VL12"/>
<dbReference type="InterPro" id="IPR004365">
    <property type="entry name" value="NA-bd_OB_tRNA"/>
</dbReference>
<keyword evidence="6" id="KW-0030">Aminoacyl-tRNA synthetase</keyword>
<dbReference type="PANTHER" id="PTHR22594:SF5">
    <property type="entry name" value="ASPARTATE--TRNA LIGASE, MITOCHONDRIAL"/>
    <property type="match status" value="1"/>
</dbReference>
<dbReference type="OrthoDB" id="439710at2759"/>
<dbReference type="InterPro" id="IPR047089">
    <property type="entry name" value="Asp-tRNA-ligase_1_N"/>
</dbReference>
<comment type="similarity">
    <text evidence="1">Belongs to the class-II aminoacyl-tRNA synthetase family. Type 1 subfamily.</text>
</comment>
<evidence type="ECO:0000256" key="4">
    <source>
        <dbReference type="ARBA" id="ARBA00022840"/>
    </source>
</evidence>
<dbReference type="Gene3D" id="3.30.930.10">
    <property type="entry name" value="Bira Bifunctional Protein, Domain 2"/>
    <property type="match status" value="1"/>
</dbReference>
<dbReference type="Pfam" id="PF02938">
    <property type="entry name" value="GAD"/>
    <property type="match status" value="1"/>
</dbReference>
<dbReference type="Gene3D" id="3.30.1360.30">
    <property type="entry name" value="GAD-like domain"/>
    <property type="match status" value="1"/>
</dbReference>
<dbReference type="InterPro" id="IPR002312">
    <property type="entry name" value="Asp/Asn-tRNA-synth_IIb"/>
</dbReference>
<protein>
    <submittedName>
        <fullName evidence="8">Aspartate-tRNA ligase</fullName>
    </submittedName>
</protein>
<dbReference type="InterPro" id="IPR004115">
    <property type="entry name" value="GAD-like_sf"/>
</dbReference>
<dbReference type="Pfam" id="PF01336">
    <property type="entry name" value="tRNA_anti-codon"/>
    <property type="match status" value="1"/>
</dbReference>
<feature type="domain" description="Aminoacyl-transfer RNA synthetases class-II family profile" evidence="7">
    <location>
        <begin position="224"/>
        <end position="642"/>
    </location>
</feature>
<dbReference type="AlphaFoldDB" id="A0A2P6VL12"/>
<dbReference type="SUPFAM" id="SSF50249">
    <property type="entry name" value="Nucleic acid-binding proteins"/>
    <property type="match status" value="1"/>
</dbReference>
<name>A0A2P6VL12_9CHLO</name>
<dbReference type="SUPFAM" id="SSF55261">
    <property type="entry name" value="GAD domain-like"/>
    <property type="match status" value="1"/>
</dbReference>
<dbReference type="InterPro" id="IPR004364">
    <property type="entry name" value="Aa-tRNA-synt_II"/>
</dbReference>
<evidence type="ECO:0000259" key="7">
    <source>
        <dbReference type="PROSITE" id="PS50862"/>
    </source>
</evidence>
<dbReference type="Proteomes" id="UP000239649">
    <property type="component" value="Unassembled WGS sequence"/>
</dbReference>
<dbReference type="HAMAP" id="MF_00044">
    <property type="entry name" value="Asp_tRNA_synth_type1"/>
    <property type="match status" value="1"/>
</dbReference>
<accession>A0A2P6VL12</accession>
<evidence type="ECO:0000313" key="8">
    <source>
        <dbReference type="EMBL" id="PSC74796.1"/>
    </source>
</evidence>
<evidence type="ECO:0000256" key="5">
    <source>
        <dbReference type="ARBA" id="ARBA00022917"/>
    </source>
</evidence>
<evidence type="ECO:0000256" key="3">
    <source>
        <dbReference type="ARBA" id="ARBA00022741"/>
    </source>
</evidence>
<keyword evidence="2 8" id="KW-0436">Ligase</keyword>
<dbReference type="EMBL" id="LHPF02000004">
    <property type="protein sequence ID" value="PSC74796.1"/>
    <property type="molecule type" value="Genomic_DNA"/>
</dbReference>
<dbReference type="Pfam" id="PF00152">
    <property type="entry name" value="tRNA-synt_2"/>
    <property type="match status" value="1"/>
</dbReference>
<dbReference type="NCBIfam" id="NF001750">
    <property type="entry name" value="PRK00476.1"/>
    <property type="match status" value="1"/>
</dbReference>
<dbReference type="SUPFAM" id="SSF55681">
    <property type="entry name" value="Class II aaRS and biotin synthetases"/>
    <property type="match status" value="1"/>
</dbReference>